<dbReference type="RefSeq" id="WP_126470599.1">
    <property type="nucleotide sequence ID" value="NZ_RXOE01000002.1"/>
</dbReference>
<protein>
    <submittedName>
        <fullName evidence="2">Uncharacterized protein</fullName>
    </submittedName>
</protein>
<comment type="caution">
    <text evidence="2">The sequence shown here is derived from an EMBL/GenBank/DDBJ whole genome shotgun (WGS) entry which is preliminary data.</text>
</comment>
<gene>
    <name evidence="2" type="ORF">EJP69_13515</name>
</gene>
<accession>A0A3S0QBB6</accession>
<dbReference type="OrthoDB" id="8851889at2"/>
<reference evidence="2 3" key="1">
    <citation type="submission" date="2018-12" db="EMBL/GenBank/DDBJ databases">
        <title>The genome of Variovorax gossypii DSM 100435.</title>
        <authorList>
            <person name="Gao J."/>
            <person name="Sun J."/>
        </authorList>
    </citation>
    <scope>NUCLEOTIDE SEQUENCE [LARGE SCALE GENOMIC DNA]</scope>
    <source>
        <strain evidence="2 3">DSM 100435</strain>
    </source>
</reference>
<name>A0A3S0QBB6_9BURK</name>
<dbReference type="EMBL" id="RXOE01000002">
    <property type="protein sequence ID" value="RTQ35389.1"/>
    <property type="molecule type" value="Genomic_DNA"/>
</dbReference>
<evidence type="ECO:0000313" key="2">
    <source>
        <dbReference type="EMBL" id="RTQ35389.1"/>
    </source>
</evidence>
<organism evidence="2 3">
    <name type="scientific">Variovorax gossypii</name>
    <dbReference type="NCBI Taxonomy" id="1679495"/>
    <lineage>
        <taxon>Bacteria</taxon>
        <taxon>Pseudomonadati</taxon>
        <taxon>Pseudomonadota</taxon>
        <taxon>Betaproteobacteria</taxon>
        <taxon>Burkholderiales</taxon>
        <taxon>Comamonadaceae</taxon>
        <taxon>Variovorax</taxon>
    </lineage>
</organism>
<dbReference type="AlphaFoldDB" id="A0A3S0QBB6"/>
<feature type="signal peptide" evidence="1">
    <location>
        <begin position="1"/>
        <end position="24"/>
    </location>
</feature>
<evidence type="ECO:0000256" key="1">
    <source>
        <dbReference type="SAM" id="SignalP"/>
    </source>
</evidence>
<dbReference type="Proteomes" id="UP000267418">
    <property type="component" value="Unassembled WGS sequence"/>
</dbReference>
<proteinExistence type="predicted"/>
<sequence length="148" mass="16285">MKTQTRRLACQALLLLLASGSVSARTITCVPAASTDSPHPHWVRRISIDESSRTVNMDIVRFRTKDSETQGKLKAELVNSTETQFGEPIYAFNSLPAAGVEVIHFFKLFKSLDDWRLIGAGVTFVGKTPALRAIELSAIFDCKRSAMG</sequence>
<feature type="chain" id="PRO_5018578574" evidence="1">
    <location>
        <begin position="25"/>
        <end position="148"/>
    </location>
</feature>
<keyword evidence="1" id="KW-0732">Signal</keyword>
<keyword evidence="3" id="KW-1185">Reference proteome</keyword>
<evidence type="ECO:0000313" key="3">
    <source>
        <dbReference type="Proteomes" id="UP000267418"/>
    </source>
</evidence>